<accession>A0ABX0XWA8</accession>
<keyword evidence="3" id="KW-1185">Reference proteome</keyword>
<organism evidence="2 3">
    <name type="scientific">Planosporangium thailandense</name>
    <dbReference type="NCBI Taxonomy" id="765197"/>
    <lineage>
        <taxon>Bacteria</taxon>
        <taxon>Bacillati</taxon>
        <taxon>Actinomycetota</taxon>
        <taxon>Actinomycetes</taxon>
        <taxon>Micromonosporales</taxon>
        <taxon>Micromonosporaceae</taxon>
        <taxon>Planosporangium</taxon>
    </lineage>
</organism>
<evidence type="ECO:0008006" key="4">
    <source>
        <dbReference type="Google" id="ProtNLM"/>
    </source>
</evidence>
<evidence type="ECO:0000313" key="3">
    <source>
        <dbReference type="Proteomes" id="UP000722989"/>
    </source>
</evidence>
<proteinExistence type="predicted"/>
<comment type="caution">
    <text evidence="2">The sequence shown here is derived from an EMBL/GenBank/DDBJ whole genome shotgun (WGS) entry which is preliminary data.</text>
</comment>
<protein>
    <recommendedName>
        <fullName evidence="4">WD40 repeat protein</fullName>
    </recommendedName>
</protein>
<evidence type="ECO:0000256" key="1">
    <source>
        <dbReference type="SAM" id="SignalP"/>
    </source>
</evidence>
<name>A0ABX0XWA8_9ACTN</name>
<feature type="signal peptide" evidence="1">
    <location>
        <begin position="1"/>
        <end position="31"/>
    </location>
</feature>
<dbReference type="RefSeq" id="WP_167924424.1">
    <property type="nucleotide sequence ID" value="NZ_JAATVY010000003.1"/>
</dbReference>
<feature type="chain" id="PRO_5046915001" description="WD40 repeat protein" evidence="1">
    <location>
        <begin position="32"/>
        <end position="373"/>
    </location>
</feature>
<dbReference type="Proteomes" id="UP000722989">
    <property type="component" value="Unassembled WGS sequence"/>
</dbReference>
<dbReference type="EMBL" id="JAATVY010000003">
    <property type="protein sequence ID" value="NJC69582.1"/>
    <property type="molecule type" value="Genomic_DNA"/>
</dbReference>
<sequence length="373" mass="39482">MTASPWRLRAAATAALAAVAVLLALPTPRTAAPAAPAGPLTLTQAWPAARTVNLAATMPDGSRFFPSAVLDPGHLVGTVSTADGNHTDLVELAVADPTHPRILQGYDTAAGTSIDAVTAAGGRIYWMTSTPDDLGRPHTSLYRAEAAGGQPRDLTDDTGRPDYYGTRYDLQVADGRVYWIATRNVDPPTSELRSIAVDGGPVSVRPLDSAYALTAWPWLTSTPPLGQPLVQLNAVTGERRTIAPKPGEQLSCSPTWCRGTTSNATSTVITMRRLDGGGEVRVNTDGEGSATMDVAVLDRFELLAAPLGGPTPTSEGGQRATTSEKLTVYDLKTRRRVAVAVATAEGVHSPWLWWSTGDNETLTWHLLDLTTLK</sequence>
<reference evidence="2 3" key="1">
    <citation type="submission" date="2020-03" db="EMBL/GenBank/DDBJ databases">
        <title>WGS of the type strain of Planosporangium spp.</title>
        <authorList>
            <person name="Thawai C."/>
        </authorList>
    </citation>
    <scope>NUCLEOTIDE SEQUENCE [LARGE SCALE GENOMIC DNA]</scope>
    <source>
        <strain evidence="2 3">TBRC 5610</strain>
    </source>
</reference>
<gene>
    <name evidence="2" type="ORF">HC031_07585</name>
</gene>
<keyword evidence="1" id="KW-0732">Signal</keyword>
<evidence type="ECO:0000313" key="2">
    <source>
        <dbReference type="EMBL" id="NJC69582.1"/>
    </source>
</evidence>